<feature type="transmembrane region" description="Helical" evidence="1">
    <location>
        <begin position="6"/>
        <end position="32"/>
    </location>
</feature>
<dbReference type="Proteomes" id="UP000677054">
    <property type="component" value="Unassembled WGS sequence"/>
</dbReference>
<dbReference type="AlphaFoldDB" id="A0A7R8X325"/>
<dbReference type="EMBL" id="LR899885">
    <property type="protein sequence ID" value="CAD7243108.1"/>
    <property type="molecule type" value="Genomic_DNA"/>
</dbReference>
<keyword evidence="1" id="KW-0472">Membrane</keyword>
<evidence type="ECO:0000313" key="2">
    <source>
        <dbReference type="EMBL" id="CAD7243108.1"/>
    </source>
</evidence>
<evidence type="ECO:0000256" key="1">
    <source>
        <dbReference type="SAM" id="Phobius"/>
    </source>
</evidence>
<dbReference type="EMBL" id="CAJPEV010000368">
    <property type="protein sequence ID" value="CAG0884538.1"/>
    <property type="molecule type" value="Genomic_DNA"/>
</dbReference>
<gene>
    <name evidence="2" type="ORF">DSTB1V02_LOCUS3042</name>
</gene>
<keyword evidence="1" id="KW-0812">Transmembrane</keyword>
<name>A0A7R8X325_9CRUS</name>
<accession>A0A7R8X325</accession>
<keyword evidence="3" id="KW-1185">Reference proteome</keyword>
<reference evidence="2" key="1">
    <citation type="submission" date="2020-11" db="EMBL/GenBank/DDBJ databases">
        <authorList>
            <person name="Tran Van P."/>
        </authorList>
    </citation>
    <scope>NUCLEOTIDE SEQUENCE</scope>
</reference>
<proteinExistence type="predicted"/>
<dbReference type="OrthoDB" id="5973910at2759"/>
<feature type="transmembrane region" description="Helical" evidence="1">
    <location>
        <begin position="53"/>
        <end position="70"/>
    </location>
</feature>
<organism evidence="2">
    <name type="scientific">Darwinula stevensoni</name>
    <dbReference type="NCBI Taxonomy" id="69355"/>
    <lineage>
        <taxon>Eukaryota</taxon>
        <taxon>Metazoa</taxon>
        <taxon>Ecdysozoa</taxon>
        <taxon>Arthropoda</taxon>
        <taxon>Crustacea</taxon>
        <taxon>Oligostraca</taxon>
        <taxon>Ostracoda</taxon>
        <taxon>Podocopa</taxon>
        <taxon>Podocopida</taxon>
        <taxon>Darwinulocopina</taxon>
        <taxon>Darwinuloidea</taxon>
        <taxon>Darwinulidae</taxon>
        <taxon>Darwinula</taxon>
    </lineage>
</organism>
<evidence type="ECO:0000313" key="3">
    <source>
        <dbReference type="Proteomes" id="UP000677054"/>
    </source>
</evidence>
<keyword evidence="1" id="KW-1133">Transmembrane helix</keyword>
<protein>
    <submittedName>
        <fullName evidence="2">Uncharacterized protein</fullName>
    </submittedName>
</protein>
<sequence>MDTPLVFAEFVPIVALVVLTFILIEAAGSADFKSLDKINQSQFFSARISQRTNLFIMPMVFASWVVGMLSEYEQNLPLYGTFSVMNGVLGGMVFFFHCMGNQVCLMIAIMAQMVESLQSDVSAAQSQTPTTSLGISHNSHFTLQPHNQCEITSF</sequence>